<accession>A0A1V9FJD3</accession>
<dbReference type="InterPro" id="IPR012338">
    <property type="entry name" value="Beta-lactam/transpept-like"/>
</dbReference>
<keyword evidence="3" id="KW-1185">Reference proteome</keyword>
<dbReference type="AlphaFoldDB" id="A0A1V9FJD3"/>
<sequence>MKTKFQQLGMAVLVIAIGSAACKKSTIDDIKSGGKVFSPSLFKENIIKELGTRNIGYTFMINHNGKWADSAARGFARMKQDGAALHSVKKEMNIASVSKWLTAVGAMKLLSLNNIKPEDPIYPWLPQSWTLGNKVKSITFRELLTHSAGLTTKDIRYGTDYNSLKACIAAGVVNEAKTPNYSNANFALFRIMFSFIDNKKETAEIENLNLWFFKDTATFSNYLADRYISLMQQHVFTPAGVANATCTPESRSVQTLMYNETTPGTPGIVLGDWKLVCGGGGYSLSAHDVAKVMAYVYHTENILSKAQQKEMLDNLYGLDASHSVATNRGQSYGKDGALFNDVNGSEAVDVPDPGLQTLAVKYPGDVELVFFTNALNDGFTYYTAIMKKAYEEAWIKE</sequence>
<dbReference type="STRING" id="550983.A4R26_02350"/>
<name>A0A1V9FJD3_9BACT</name>
<evidence type="ECO:0000259" key="1">
    <source>
        <dbReference type="Pfam" id="PF00144"/>
    </source>
</evidence>
<gene>
    <name evidence="2" type="ORF">A4R26_02350</name>
</gene>
<protein>
    <recommendedName>
        <fullName evidence="1">Beta-lactamase-related domain-containing protein</fullName>
    </recommendedName>
</protein>
<dbReference type="PANTHER" id="PTHR43283:SF3">
    <property type="entry name" value="BETA-LACTAMASE FAMILY PROTEIN (AFU_ORTHOLOGUE AFUA_5G07500)"/>
    <property type="match status" value="1"/>
</dbReference>
<dbReference type="SUPFAM" id="SSF56601">
    <property type="entry name" value="beta-lactamase/transpeptidase-like"/>
    <property type="match status" value="1"/>
</dbReference>
<dbReference type="Pfam" id="PF00144">
    <property type="entry name" value="Beta-lactamase"/>
    <property type="match status" value="1"/>
</dbReference>
<dbReference type="InterPro" id="IPR001466">
    <property type="entry name" value="Beta-lactam-related"/>
</dbReference>
<dbReference type="OrthoDB" id="912546at2"/>
<organism evidence="2 3">
    <name type="scientific">Niastella populi</name>
    <dbReference type="NCBI Taxonomy" id="550983"/>
    <lineage>
        <taxon>Bacteria</taxon>
        <taxon>Pseudomonadati</taxon>
        <taxon>Bacteroidota</taxon>
        <taxon>Chitinophagia</taxon>
        <taxon>Chitinophagales</taxon>
        <taxon>Chitinophagaceae</taxon>
        <taxon>Niastella</taxon>
    </lineage>
</organism>
<proteinExistence type="predicted"/>
<comment type="caution">
    <text evidence="2">The sequence shown here is derived from an EMBL/GenBank/DDBJ whole genome shotgun (WGS) entry which is preliminary data.</text>
</comment>
<dbReference type="Proteomes" id="UP000192276">
    <property type="component" value="Unassembled WGS sequence"/>
</dbReference>
<dbReference type="EMBL" id="LWBP01000188">
    <property type="protein sequence ID" value="OQP58326.1"/>
    <property type="molecule type" value="Genomic_DNA"/>
</dbReference>
<dbReference type="Gene3D" id="3.40.710.10">
    <property type="entry name" value="DD-peptidase/beta-lactamase superfamily"/>
    <property type="match status" value="1"/>
</dbReference>
<dbReference type="InterPro" id="IPR050789">
    <property type="entry name" value="Diverse_Enzym_Activities"/>
</dbReference>
<reference evidence="3" key="1">
    <citation type="submission" date="2016-04" db="EMBL/GenBank/DDBJ databases">
        <authorList>
            <person name="Chen L."/>
            <person name="Zhuang W."/>
            <person name="Wang G."/>
        </authorList>
    </citation>
    <scope>NUCLEOTIDE SEQUENCE [LARGE SCALE GENOMIC DNA]</scope>
    <source>
        <strain evidence="3">208</strain>
    </source>
</reference>
<evidence type="ECO:0000313" key="3">
    <source>
        <dbReference type="Proteomes" id="UP000192276"/>
    </source>
</evidence>
<evidence type="ECO:0000313" key="2">
    <source>
        <dbReference type="EMBL" id="OQP58326.1"/>
    </source>
</evidence>
<dbReference type="PROSITE" id="PS51257">
    <property type="entry name" value="PROKAR_LIPOPROTEIN"/>
    <property type="match status" value="1"/>
</dbReference>
<dbReference type="PANTHER" id="PTHR43283">
    <property type="entry name" value="BETA-LACTAMASE-RELATED"/>
    <property type="match status" value="1"/>
</dbReference>
<feature type="domain" description="Beta-lactamase-related" evidence="1">
    <location>
        <begin position="45"/>
        <end position="190"/>
    </location>
</feature>
<dbReference type="RefSeq" id="WP_081165348.1">
    <property type="nucleotide sequence ID" value="NZ_LWBP01000188.1"/>
</dbReference>